<proteinExistence type="predicted"/>
<dbReference type="Proteomes" id="UP001193748">
    <property type="component" value="Unassembled WGS sequence"/>
</dbReference>
<reference evidence="1" key="2">
    <citation type="journal article" date="2022" name="Nat. Biotechnol.">
        <title>Carbon-negative production of acetone and isopropanol by gas fermentation at industrial pilot scale.</title>
        <authorList>
            <person name="Liew F.E."/>
            <person name="Nogle R."/>
            <person name="Abdalla T."/>
            <person name="Rasor B.J."/>
            <person name="Canter C."/>
            <person name="Jensen R.O."/>
            <person name="Wang L."/>
            <person name="Strutz J."/>
            <person name="Chirania P."/>
            <person name="De Tissera S."/>
            <person name="Mueller A.P."/>
            <person name="Ruan Z."/>
            <person name="Gao A."/>
            <person name="Tran L."/>
            <person name="Engle N.L."/>
            <person name="Bromley J.C."/>
            <person name="Daniell J."/>
            <person name="Conrado R."/>
            <person name="Tschaplinski T.J."/>
            <person name="Giannone R.J."/>
            <person name="Hettich R.L."/>
            <person name="Karim A.S."/>
            <person name="Simpson S.D."/>
            <person name="Brown S.D."/>
            <person name="Leang C."/>
            <person name="Jewett M.C."/>
            <person name="Kopke M."/>
        </authorList>
    </citation>
    <scope>NUCLEOTIDE SEQUENCE</scope>
    <source>
        <strain evidence="1">DJ080</strain>
    </source>
</reference>
<dbReference type="EMBL" id="JABSWW010000001">
    <property type="protein sequence ID" value="NRT88943.1"/>
    <property type="molecule type" value="Genomic_DNA"/>
</dbReference>
<reference evidence="1" key="1">
    <citation type="submission" date="2020-05" db="EMBL/GenBank/DDBJ databases">
        <authorList>
            <person name="Brown S."/>
            <person name="Huntemann M."/>
            <person name="Clum A."/>
            <person name="Spunde A."/>
            <person name="Palaniappan K."/>
            <person name="Ritter S."/>
            <person name="Mikhailova N."/>
            <person name="Chen I.-M."/>
            <person name="Stamatis D."/>
            <person name="Reddy T."/>
            <person name="O'Malley R."/>
            <person name="Daum C."/>
            <person name="Shapiro N."/>
            <person name="Ivanova N."/>
            <person name="Kyrpides N."/>
            <person name="Woyke T."/>
        </authorList>
    </citation>
    <scope>NUCLEOTIDE SEQUENCE</scope>
    <source>
        <strain evidence="1">DJ080</strain>
    </source>
</reference>
<dbReference type="AlphaFoldDB" id="A0AAX0B3A8"/>
<sequence length="62" mass="6987">MRQPNVTDERIVHAISEISNTSKDDEVGFLIIDDTLSKKNISTKYIEGLDFHNSHADGNKPM</sequence>
<gene>
    <name evidence="1" type="ORF">B0H41_002622</name>
</gene>
<evidence type="ECO:0008006" key="3">
    <source>
        <dbReference type="Google" id="ProtNLM"/>
    </source>
</evidence>
<accession>A0AAX0B3A8</accession>
<protein>
    <recommendedName>
        <fullName evidence="3">Transposase IS701-like DDE domain-containing protein</fullName>
    </recommendedName>
</protein>
<organism evidence="1 2">
    <name type="scientific">Clostridium beijerinckii</name>
    <name type="common">Clostridium MP</name>
    <dbReference type="NCBI Taxonomy" id="1520"/>
    <lineage>
        <taxon>Bacteria</taxon>
        <taxon>Bacillati</taxon>
        <taxon>Bacillota</taxon>
        <taxon>Clostridia</taxon>
        <taxon>Eubacteriales</taxon>
        <taxon>Clostridiaceae</taxon>
        <taxon>Clostridium</taxon>
    </lineage>
</organism>
<name>A0AAX0B3A8_CLOBE</name>
<evidence type="ECO:0000313" key="1">
    <source>
        <dbReference type="EMBL" id="NRT88943.1"/>
    </source>
</evidence>
<comment type="caution">
    <text evidence="1">The sequence shown here is derived from an EMBL/GenBank/DDBJ whole genome shotgun (WGS) entry which is preliminary data.</text>
</comment>
<evidence type="ECO:0000313" key="2">
    <source>
        <dbReference type="Proteomes" id="UP001193748"/>
    </source>
</evidence>